<organism evidence="2 3">
    <name type="scientific">Streptomyces sanyensis</name>
    <dbReference type="NCBI Taxonomy" id="568869"/>
    <lineage>
        <taxon>Bacteria</taxon>
        <taxon>Bacillati</taxon>
        <taxon>Actinomycetota</taxon>
        <taxon>Actinomycetes</taxon>
        <taxon>Kitasatosporales</taxon>
        <taxon>Streptomycetaceae</taxon>
        <taxon>Streptomyces</taxon>
    </lineage>
</organism>
<feature type="compositionally biased region" description="Low complexity" evidence="1">
    <location>
        <begin position="153"/>
        <end position="197"/>
    </location>
</feature>
<feature type="compositionally biased region" description="Basic and acidic residues" evidence="1">
    <location>
        <begin position="31"/>
        <end position="40"/>
    </location>
</feature>
<feature type="compositionally biased region" description="Low complexity" evidence="1">
    <location>
        <begin position="102"/>
        <end position="116"/>
    </location>
</feature>
<evidence type="ECO:0000313" key="3">
    <source>
        <dbReference type="Proteomes" id="UP001501147"/>
    </source>
</evidence>
<evidence type="ECO:0000313" key="2">
    <source>
        <dbReference type="EMBL" id="GAA4789398.1"/>
    </source>
</evidence>
<gene>
    <name evidence="2" type="ORF">GCM10023329_45990</name>
</gene>
<reference evidence="3" key="1">
    <citation type="journal article" date="2019" name="Int. J. Syst. Evol. Microbiol.">
        <title>The Global Catalogue of Microorganisms (GCM) 10K type strain sequencing project: providing services to taxonomists for standard genome sequencing and annotation.</title>
        <authorList>
            <consortium name="The Broad Institute Genomics Platform"/>
            <consortium name="The Broad Institute Genome Sequencing Center for Infectious Disease"/>
            <person name="Wu L."/>
            <person name="Ma J."/>
        </authorList>
    </citation>
    <scope>NUCLEOTIDE SEQUENCE [LARGE SCALE GENOMIC DNA]</scope>
    <source>
        <strain evidence="3">JCM 18324</strain>
    </source>
</reference>
<feature type="compositionally biased region" description="Basic and acidic residues" evidence="1">
    <location>
        <begin position="91"/>
        <end position="101"/>
    </location>
</feature>
<dbReference type="Proteomes" id="UP001501147">
    <property type="component" value="Unassembled WGS sequence"/>
</dbReference>
<evidence type="ECO:0000256" key="1">
    <source>
        <dbReference type="SAM" id="MobiDB-lite"/>
    </source>
</evidence>
<evidence type="ECO:0008006" key="4">
    <source>
        <dbReference type="Google" id="ProtNLM"/>
    </source>
</evidence>
<sequence length="426" mass="42184">MSTPGAPRGGEDETVHLGGDGGRAAGGPGRGPEDSDRQDGRTGGTGGGTTRAQDPGEDTVRLDGAAPPPPAGSGTVRLGKGPGALPGATARPEDGTVRQEEAAAAGGPEGALPPEAAGGGTTRAQDPGEDTVRLDGAAPPPPAGSGTVRLRRPAGAAPAEPGTVRLTGGAAPPADAGSAPPGSAAGSGAPAHGAAPEAEPEGYSATALGSHWFEGPSADGTGTTRRDPRPPGPSPEPGATVPAPGPPAPGGAEPDRVDGEVLRFGPGVTAVMDGRGPATAAAVWHGPTPGPAPVPVRGRALRRYALAGGVLLAVLAFLAWQRLPTVAVRSVSVQAPEAGPGCGETADVVAVVRTNGRPGTLAYRWVRSDGSSSGRLEERVERGRDEVRLHLLWTFRGRGTLPARAELRIESPGLHTAAAGFVYRCP</sequence>
<feature type="region of interest" description="Disordered" evidence="1">
    <location>
        <begin position="1"/>
        <end position="260"/>
    </location>
</feature>
<dbReference type="RefSeq" id="WP_345615339.1">
    <property type="nucleotide sequence ID" value="NZ_BAABJV010000014.1"/>
</dbReference>
<comment type="caution">
    <text evidence="2">The sequence shown here is derived from an EMBL/GenBank/DDBJ whole genome shotgun (WGS) entry which is preliminary data.</text>
</comment>
<proteinExistence type="predicted"/>
<name>A0ABP9B451_9ACTN</name>
<accession>A0ABP9B451</accession>
<protein>
    <recommendedName>
        <fullName evidence="4">Ig-like domain-containing protein</fullName>
    </recommendedName>
</protein>
<keyword evidence="3" id="KW-1185">Reference proteome</keyword>
<feature type="compositionally biased region" description="Gly residues" evidence="1">
    <location>
        <begin position="18"/>
        <end position="30"/>
    </location>
</feature>
<dbReference type="EMBL" id="BAABJV010000014">
    <property type="protein sequence ID" value="GAA4789398.1"/>
    <property type="molecule type" value="Genomic_DNA"/>
</dbReference>